<dbReference type="GO" id="GO:0097367">
    <property type="term" value="F:carbohydrate derivative binding"/>
    <property type="evidence" value="ECO:0007669"/>
    <property type="project" value="InterPro"/>
</dbReference>
<keyword evidence="7" id="KW-1185">Reference proteome</keyword>
<dbReference type="InterPro" id="IPR047640">
    <property type="entry name" value="RpiR-like"/>
</dbReference>
<evidence type="ECO:0000259" key="4">
    <source>
        <dbReference type="PROSITE" id="PS51071"/>
    </source>
</evidence>
<dbReference type="PANTHER" id="PTHR30514">
    <property type="entry name" value="GLUCOKINASE"/>
    <property type="match status" value="1"/>
</dbReference>
<dbReference type="PROSITE" id="PS51071">
    <property type="entry name" value="HTH_RPIR"/>
    <property type="match status" value="1"/>
</dbReference>
<sequence length="284" mass="31239">MTPQQTLEEHYETLTPELQRAADLSLHNVKDLVALSMRAFAARIGVKPATLLRLAQRLGYVGWGEFKTAFIQELGLSHETHQARAEKLVDKGSTASLYQEVFDAHAVNLSHTEAENPEAMEKAVDVLDAAEHVYVCGFRASYSVAYTLFYIYRLFNKNVSLIDGQASNYEIFTRELTPKDVVLMIGFAPYSRESLDVLGAARQAGSKIVALTDSPLSPLAEHATSTLYFSAHSPSFFPSVVSAMGIAECLLAMLVAKHGDRAVEKIASAERFLLDSGAWVKPVR</sequence>
<keyword evidence="3" id="KW-0804">Transcription</keyword>
<dbReference type="GO" id="GO:0003677">
    <property type="term" value="F:DNA binding"/>
    <property type="evidence" value="ECO:0007669"/>
    <property type="project" value="UniProtKB-KW"/>
</dbReference>
<gene>
    <name evidence="6" type="ORF">JT31_21145</name>
</gene>
<evidence type="ECO:0000313" key="6">
    <source>
        <dbReference type="EMBL" id="AIR07033.1"/>
    </source>
</evidence>
<dbReference type="InterPro" id="IPR046348">
    <property type="entry name" value="SIS_dom_sf"/>
</dbReference>
<accession>A0A089Q3Z4</accession>
<dbReference type="RefSeq" id="WP_038481629.1">
    <property type="nucleotide sequence ID" value="NZ_CP009451.1"/>
</dbReference>
<dbReference type="SUPFAM" id="SSF46689">
    <property type="entry name" value="Homeodomain-like"/>
    <property type="match status" value="1"/>
</dbReference>
<evidence type="ECO:0000256" key="2">
    <source>
        <dbReference type="ARBA" id="ARBA00023125"/>
    </source>
</evidence>
<dbReference type="SUPFAM" id="SSF53697">
    <property type="entry name" value="SIS domain"/>
    <property type="match status" value="1"/>
</dbReference>
<evidence type="ECO:0000259" key="5">
    <source>
        <dbReference type="PROSITE" id="PS51464"/>
    </source>
</evidence>
<dbReference type="KEGG" id="cnt:JT31_21145"/>
<organism evidence="6 7">
    <name type="scientific">Cedecea neteri</name>
    <dbReference type="NCBI Taxonomy" id="158822"/>
    <lineage>
        <taxon>Bacteria</taxon>
        <taxon>Pseudomonadati</taxon>
        <taxon>Pseudomonadota</taxon>
        <taxon>Gammaproteobacteria</taxon>
        <taxon>Enterobacterales</taxon>
        <taxon>Enterobacteriaceae</taxon>
        <taxon>Cedecea</taxon>
    </lineage>
</organism>
<feature type="domain" description="HTH rpiR-type" evidence="4">
    <location>
        <begin position="1"/>
        <end position="77"/>
    </location>
</feature>
<dbReference type="Pfam" id="PF01418">
    <property type="entry name" value="HTH_6"/>
    <property type="match status" value="1"/>
</dbReference>
<dbReference type="OrthoDB" id="9814005at2"/>
<dbReference type="PANTHER" id="PTHR30514:SF18">
    <property type="entry name" value="RPIR-FAMILY TRANSCRIPTIONAL REGULATOR"/>
    <property type="match status" value="1"/>
</dbReference>
<dbReference type="CDD" id="cd05013">
    <property type="entry name" value="SIS_RpiR"/>
    <property type="match status" value="1"/>
</dbReference>
<name>A0A089Q3Z4_9ENTR</name>
<reference evidence="6 7" key="1">
    <citation type="submission" date="2014-09" db="EMBL/GenBank/DDBJ databases">
        <title>Cedecea neteri SSMD04 Genome Sequencing.</title>
        <authorList>
            <person name="Tan J.-Y."/>
        </authorList>
    </citation>
    <scope>NUCLEOTIDE SEQUENCE [LARGE SCALE GENOMIC DNA]</scope>
    <source>
        <strain evidence="6 7">SSMD04</strain>
    </source>
</reference>
<dbReference type="GO" id="GO:0003700">
    <property type="term" value="F:DNA-binding transcription factor activity"/>
    <property type="evidence" value="ECO:0007669"/>
    <property type="project" value="InterPro"/>
</dbReference>
<protein>
    <submittedName>
        <fullName evidence="6">DNA-binding protein</fullName>
    </submittedName>
</protein>
<dbReference type="InterPro" id="IPR009057">
    <property type="entry name" value="Homeodomain-like_sf"/>
</dbReference>
<keyword evidence="1" id="KW-0805">Transcription regulation</keyword>
<dbReference type="Proteomes" id="UP000029481">
    <property type="component" value="Chromosome"/>
</dbReference>
<keyword evidence="2 6" id="KW-0238">DNA-binding</keyword>
<dbReference type="InterPro" id="IPR036388">
    <property type="entry name" value="WH-like_DNA-bd_sf"/>
</dbReference>
<dbReference type="InterPro" id="IPR001347">
    <property type="entry name" value="SIS_dom"/>
</dbReference>
<dbReference type="Pfam" id="PF01380">
    <property type="entry name" value="SIS"/>
    <property type="match status" value="1"/>
</dbReference>
<proteinExistence type="predicted"/>
<evidence type="ECO:0000256" key="3">
    <source>
        <dbReference type="ARBA" id="ARBA00023163"/>
    </source>
</evidence>
<feature type="domain" description="SIS" evidence="5">
    <location>
        <begin position="123"/>
        <end position="272"/>
    </location>
</feature>
<dbReference type="AlphaFoldDB" id="A0A089Q3Z4"/>
<dbReference type="InterPro" id="IPR000281">
    <property type="entry name" value="HTH_RpiR"/>
</dbReference>
<dbReference type="Gene3D" id="3.40.50.10490">
    <property type="entry name" value="Glucose-6-phosphate isomerase like protein, domain 1"/>
    <property type="match status" value="1"/>
</dbReference>
<dbReference type="PROSITE" id="PS51464">
    <property type="entry name" value="SIS"/>
    <property type="match status" value="1"/>
</dbReference>
<dbReference type="EMBL" id="CP009451">
    <property type="protein sequence ID" value="AIR07033.1"/>
    <property type="molecule type" value="Genomic_DNA"/>
</dbReference>
<evidence type="ECO:0000313" key="7">
    <source>
        <dbReference type="Proteomes" id="UP000029481"/>
    </source>
</evidence>
<dbReference type="InterPro" id="IPR035472">
    <property type="entry name" value="RpiR-like_SIS"/>
</dbReference>
<dbReference type="GO" id="GO:1901135">
    <property type="term" value="P:carbohydrate derivative metabolic process"/>
    <property type="evidence" value="ECO:0007669"/>
    <property type="project" value="InterPro"/>
</dbReference>
<evidence type="ECO:0000256" key="1">
    <source>
        <dbReference type="ARBA" id="ARBA00023015"/>
    </source>
</evidence>
<dbReference type="Gene3D" id="1.10.10.10">
    <property type="entry name" value="Winged helix-like DNA-binding domain superfamily/Winged helix DNA-binding domain"/>
    <property type="match status" value="1"/>
</dbReference>